<keyword evidence="1" id="KW-0812">Transmembrane</keyword>
<protein>
    <recommendedName>
        <fullName evidence="4">DUF2798 domain-containing protein</fullName>
    </recommendedName>
</protein>
<sequence>MADFERRSRTRKLPSSFTVVVMPLVLSVFMSGIVSAVATVVNIGLGATFITKWPGAWGTSWVVAFPSLLMILPVVRRIVSAVVETPR</sequence>
<dbReference type="Proteomes" id="UP000232164">
    <property type="component" value="Unassembled WGS sequence"/>
</dbReference>
<keyword evidence="1" id="KW-0472">Membrane</keyword>
<reference evidence="2 3" key="1">
    <citation type="submission" date="2017-11" db="EMBL/GenBank/DDBJ databases">
        <authorList>
            <person name="Han C.G."/>
        </authorList>
    </citation>
    <scope>NUCLEOTIDE SEQUENCE [LARGE SCALE GENOMIC DNA]</scope>
    <source>
        <strain evidence="2 3">HCNT1</strain>
    </source>
</reference>
<evidence type="ECO:0000256" key="1">
    <source>
        <dbReference type="SAM" id="Phobius"/>
    </source>
</evidence>
<dbReference type="RefSeq" id="WP_100772171.1">
    <property type="nucleotide sequence ID" value="NZ_PIQN01000016.1"/>
</dbReference>
<dbReference type="STRING" id="1041146.GCA_000427985_00672"/>
<dbReference type="InterPro" id="IPR021529">
    <property type="entry name" value="DUF2798"/>
</dbReference>
<evidence type="ECO:0000313" key="3">
    <source>
        <dbReference type="Proteomes" id="UP000232164"/>
    </source>
</evidence>
<dbReference type="EMBL" id="PIQN01000016">
    <property type="protein sequence ID" value="PKA41765.1"/>
    <property type="molecule type" value="Genomic_DNA"/>
</dbReference>
<reference evidence="2 3" key="2">
    <citation type="submission" date="2017-12" db="EMBL/GenBank/DDBJ databases">
        <title>Genome sequence of Rhizobium sullae HCNT1 isolated from Sulla coronaria nodules and featuring peculiar denitrification phenotypes.</title>
        <authorList>
            <person name="De Diego-Diaz B."/>
            <person name="Treu L."/>
            <person name="Campanaro S."/>
            <person name="Da Silva Duarte V."/>
            <person name="Basaglia M."/>
            <person name="Favaro L."/>
            <person name="Casella S."/>
            <person name="Squartini A."/>
        </authorList>
    </citation>
    <scope>NUCLEOTIDE SEQUENCE [LARGE SCALE GENOMIC DNA]</scope>
    <source>
        <strain evidence="2 3">HCNT1</strain>
    </source>
</reference>
<accession>A0A2N0D6P4</accession>
<dbReference type="Pfam" id="PF11391">
    <property type="entry name" value="DUF2798"/>
    <property type="match status" value="1"/>
</dbReference>
<proteinExistence type="predicted"/>
<gene>
    <name evidence="2" type="ORF">CWR43_20675</name>
</gene>
<feature type="transmembrane region" description="Helical" evidence="1">
    <location>
        <begin position="56"/>
        <end position="75"/>
    </location>
</feature>
<feature type="transmembrane region" description="Helical" evidence="1">
    <location>
        <begin position="21"/>
        <end position="50"/>
    </location>
</feature>
<evidence type="ECO:0000313" key="2">
    <source>
        <dbReference type="EMBL" id="PKA41765.1"/>
    </source>
</evidence>
<organism evidence="2 3">
    <name type="scientific">Rhizobium sullae</name>
    <name type="common">Rhizobium hedysari</name>
    <dbReference type="NCBI Taxonomy" id="50338"/>
    <lineage>
        <taxon>Bacteria</taxon>
        <taxon>Pseudomonadati</taxon>
        <taxon>Pseudomonadota</taxon>
        <taxon>Alphaproteobacteria</taxon>
        <taxon>Hyphomicrobiales</taxon>
        <taxon>Rhizobiaceae</taxon>
        <taxon>Rhizobium/Agrobacterium group</taxon>
        <taxon>Rhizobium</taxon>
    </lineage>
</organism>
<evidence type="ECO:0008006" key="4">
    <source>
        <dbReference type="Google" id="ProtNLM"/>
    </source>
</evidence>
<dbReference type="AlphaFoldDB" id="A0A2N0D6P4"/>
<keyword evidence="1" id="KW-1133">Transmembrane helix</keyword>
<name>A0A2N0D6P4_RHISU</name>
<comment type="caution">
    <text evidence="2">The sequence shown here is derived from an EMBL/GenBank/DDBJ whole genome shotgun (WGS) entry which is preliminary data.</text>
</comment>